<evidence type="ECO:0000313" key="4">
    <source>
        <dbReference type="EMBL" id="AQK86597.1"/>
    </source>
</evidence>
<feature type="region of interest" description="Disordered" evidence="2">
    <location>
        <begin position="142"/>
        <end position="166"/>
    </location>
</feature>
<protein>
    <submittedName>
        <fullName evidence="4">Heavy metal transport/detoxification superfamily protein</fullName>
    </submittedName>
</protein>
<accession>A0A1D6M691</accession>
<dbReference type="InterPro" id="IPR044526">
    <property type="entry name" value="NAKR1-3"/>
</dbReference>
<dbReference type="CDD" id="cd00371">
    <property type="entry name" value="HMA"/>
    <property type="match status" value="1"/>
</dbReference>
<dbReference type="GO" id="GO:0046872">
    <property type="term" value="F:metal ion binding"/>
    <property type="evidence" value="ECO:0007669"/>
    <property type="project" value="InterPro"/>
</dbReference>
<feature type="coiled-coil region" evidence="1">
    <location>
        <begin position="3"/>
        <end position="30"/>
    </location>
</feature>
<sequence>MFLHQQKQTWEQLSRELEAKEDRVAAIVKEAFRNLTTRAKEDQARDQGCREGSRRSPGSSGEYLERQPMVQPHKAIASASPMSHVPVVPRTHRHDDKKGWQQEEEQQRKAVVVGNAGGFVSPAGSSRYLLTGRFAATEEIQEVESAPAVDSKPKREEAGEAADAKSAQAQEQVVVLKVSMHCKACARKVKKHLSKMEGVTSFNIDFCLREDDNFTFYCKLPKLHSFL</sequence>
<organism evidence="4">
    <name type="scientific">Zea mays</name>
    <name type="common">Maize</name>
    <dbReference type="NCBI Taxonomy" id="4577"/>
    <lineage>
        <taxon>Eukaryota</taxon>
        <taxon>Viridiplantae</taxon>
        <taxon>Streptophyta</taxon>
        <taxon>Embryophyta</taxon>
        <taxon>Tracheophyta</taxon>
        <taxon>Spermatophyta</taxon>
        <taxon>Magnoliopsida</taxon>
        <taxon>Liliopsida</taxon>
        <taxon>Poales</taxon>
        <taxon>Poaceae</taxon>
        <taxon>PACMAD clade</taxon>
        <taxon>Panicoideae</taxon>
        <taxon>Andropogonodae</taxon>
        <taxon>Andropogoneae</taxon>
        <taxon>Tripsacinae</taxon>
        <taxon>Zea</taxon>
    </lineage>
</organism>
<feature type="domain" description="HMA" evidence="3">
    <location>
        <begin position="171"/>
        <end position="227"/>
    </location>
</feature>
<reference evidence="4" key="1">
    <citation type="submission" date="2015-12" db="EMBL/GenBank/DDBJ databases">
        <title>Update maize B73 reference genome by single molecule sequencing technologies.</title>
        <authorList>
            <consortium name="Maize Genome Sequencing Project"/>
            <person name="Ware D."/>
        </authorList>
    </citation>
    <scope>NUCLEOTIDE SEQUENCE</scope>
    <source>
        <tissue evidence="4">Seedling</tissue>
    </source>
</reference>
<dbReference type="PROSITE" id="PS50846">
    <property type="entry name" value="HMA_2"/>
    <property type="match status" value="1"/>
</dbReference>
<dbReference type="InterPro" id="IPR036163">
    <property type="entry name" value="HMA_dom_sf"/>
</dbReference>
<proteinExistence type="predicted"/>
<dbReference type="SUPFAM" id="SSF55008">
    <property type="entry name" value="HMA, heavy metal-associated domain"/>
    <property type="match status" value="1"/>
</dbReference>
<dbReference type="Gene3D" id="3.30.70.100">
    <property type="match status" value="1"/>
</dbReference>
<dbReference type="STRING" id="4577.A0A1D6M691"/>
<evidence type="ECO:0000256" key="1">
    <source>
        <dbReference type="SAM" id="Coils"/>
    </source>
</evidence>
<feature type="compositionally biased region" description="Basic and acidic residues" evidence="2">
    <location>
        <begin position="93"/>
        <end position="104"/>
    </location>
</feature>
<dbReference type="PANTHER" id="PTHR46119:SF15">
    <property type="entry name" value="PROTEIN SODIUM POTASSIUM ROOT DEFECTIVE 2"/>
    <property type="match status" value="1"/>
</dbReference>
<dbReference type="PANTHER" id="PTHR46119">
    <property type="entry name" value="OS08G0405700 PROTEIN"/>
    <property type="match status" value="1"/>
</dbReference>
<dbReference type="EMBL" id="CM000782">
    <property type="protein sequence ID" value="AQK86597.1"/>
    <property type="molecule type" value="Genomic_DNA"/>
</dbReference>
<dbReference type="ExpressionAtlas" id="A0A1D6M691">
    <property type="expression patterns" value="baseline and differential"/>
</dbReference>
<gene>
    <name evidence="4" type="ORF">ZEAMMB73_Zm00001d038419</name>
</gene>
<evidence type="ECO:0000259" key="3">
    <source>
        <dbReference type="PROSITE" id="PS50846"/>
    </source>
</evidence>
<feature type="region of interest" description="Disordered" evidence="2">
    <location>
        <begin position="37"/>
        <end position="104"/>
    </location>
</feature>
<dbReference type="InParanoid" id="A0A1D6M691"/>
<feature type="compositionally biased region" description="Basic and acidic residues" evidence="2">
    <location>
        <begin position="38"/>
        <end position="54"/>
    </location>
</feature>
<dbReference type="AlphaFoldDB" id="A0A1D6M691"/>
<dbReference type="eggNOG" id="KOG1603">
    <property type="taxonomic scope" value="Eukaryota"/>
</dbReference>
<dbReference type="Pfam" id="PF00403">
    <property type="entry name" value="HMA"/>
    <property type="match status" value="1"/>
</dbReference>
<name>A0A1D6M691_MAIZE</name>
<keyword evidence="1" id="KW-0175">Coiled coil</keyword>
<dbReference type="InterPro" id="IPR006121">
    <property type="entry name" value="HMA_dom"/>
</dbReference>
<evidence type="ECO:0000256" key="2">
    <source>
        <dbReference type="SAM" id="MobiDB-lite"/>
    </source>
</evidence>